<gene>
    <name evidence="1" type="ORF">WR164_00130</name>
</gene>
<dbReference type="Proteomes" id="UP001144204">
    <property type="component" value="Unassembled WGS sequence"/>
</dbReference>
<accession>A0A9W6B0R2</accession>
<proteinExistence type="predicted"/>
<keyword evidence="2" id="KW-1185">Reference proteome</keyword>
<dbReference type="EMBL" id="BRPL01000002">
    <property type="protein sequence ID" value="GLB46034.1"/>
    <property type="molecule type" value="Genomic_DNA"/>
</dbReference>
<sequence length="119" mass="13848">MAMINQNMIDAMKNNLNEAQRTSHFMIIQYYDPDTQSGPYMITNYSDYIKIMKKRAREQKHNFQLIVVRDIVPVNDDLARWAIEEQQLNMIGSGGNVSQKVQNVNKALDKVLMNNKIKN</sequence>
<organism evidence="1 2">
    <name type="scientific">Philodulcilactobacillus myokoensis</name>
    <dbReference type="NCBI Taxonomy" id="2929573"/>
    <lineage>
        <taxon>Bacteria</taxon>
        <taxon>Bacillati</taxon>
        <taxon>Bacillota</taxon>
        <taxon>Bacilli</taxon>
        <taxon>Lactobacillales</taxon>
        <taxon>Lactobacillaceae</taxon>
        <taxon>Philodulcilactobacillus</taxon>
    </lineage>
</organism>
<name>A0A9W6B0R2_9LACO</name>
<evidence type="ECO:0000313" key="2">
    <source>
        <dbReference type="Proteomes" id="UP001144204"/>
    </source>
</evidence>
<dbReference type="AlphaFoldDB" id="A0A9W6B0R2"/>
<reference evidence="1" key="2">
    <citation type="journal article" date="2023" name="PLoS ONE">
        <title>Philodulcilactobacillus myokoensis gen. nov., sp. nov., a fructophilic, acidophilic, and agar-phobic lactic acid bacterium isolated from fermented vegetable extracts.</title>
        <authorList>
            <person name="Kouya T."/>
            <person name="Ishiyama Y."/>
            <person name="Ohashi S."/>
            <person name="Kumakubo R."/>
            <person name="Yamazaki T."/>
            <person name="Otaki T."/>
        </authorList>
    </citation>
    <scope>NUCLEOTIDE SEQUENCE</scope>
    <source>
        <strain evidence="1">WR16-4</strain>
    </source>
</reference>
<protein>
    <submittedName>
        <fullName evidence="1">Uncharacterized protein</fullName>
    </submittedName>
</protein>
<evidence type="ECO:0000313" key="1">
    <source>
        <dbReference type="EMBL" id="GLB46034.1"/>
    </source>
</evidence>
<reference evidence="1" key="1">
    <citation type="submission" date="2022-07" db="EMBL/GenBank/DDBJ databases">
        <authorList>
            <person name="Kouya T."/>
            <person name="Ishiyama Y."/>
        </authorList>
    </citation>
    <scope>NUCLEOTIDE SEQUENCE</scope>
    <source>
        <strain evidence="1">WR16-4</strain>
    </source>
</reference>
<comment type="caution">
    <text evidence="1">The sequence shown here is derived from an EMBL/GenBank/DDBJ whole genome shotgun (WGS) entry which is preliminary data.</text>
</comment>
<dbReference type="RefSeq" id="WP_286135495.1">
    <property type="nucleotide sequence ID" value="NZ_BRPL01000002.1"/>
</dbReference>